<name>A0A0J5S8S1_9BACI</name>
<accession>A0A0J5S8S1</accession>
<dbReference type="AlphaFoldDB" id="A0A0J5S8S1"/>
<comment type="caution">
    <text evidence="1">The sequence shown here is derived from an EMBL/GenBank/DDBJ whole genome shotgun (WGS) entry which is preliminary data.</text>
</comment>
<dbReference type="Proteomes" id="UP000076510">
    <property type="component" value="Unassembled WGS sequence"/>
</dbReference>
<sequence>MKKASILRIDAFFLSQSFPVASDFPSYCAFFYAKTVGMGFAIFLAEMCLQEATLAISIRQLIHLINQLFAVHVPVSPPRSMFVIFYRI</sequence>
<protein>
    <submittedName>
        <fullName evidence="1">Uncharacterized protein</fullName>
    </submittedName>
</protein>
<evidence type="ECO:0000313" key="1">
    <source>
        <dbReference type="EMBL" id="KZE45546.1"/>
    </source>
</evidence>
<evidence type="ECO:0000313" key="2">
    <source>
        <dbReference type="Proteomes" id="UP000076510"/>
    </source>
</evidence>
<gene>
    <name evidence="1" type="ORF">AV649_05010</name>
</gene>
<organism evidence="1 2">
    <name type="scientific">Rossellomorea marisflavi</name>
    <dbReference type="NCBI Taxonomy" id="189381"/>
    <lineage>
        <taxon>Bacteria</taxon>
        <taxon>Bacillati</taxon>
        <taxon>Bacillota</taxon>
        <taxon>Bacilli</taxon>
        <taxon>Bacillales</taxon>
        <taxon>Bacillaceae</taxon>
        <taxon>Rossellomorea</taxon>
    </lineage>
</organism>
<reference evidence="2" key="1">
    <citation type="submission" date="2016-01" db="EMBL/GenBank/DDBJ databases">
        <title>Whole genome sequencing of Bhargavaea cecembensis T14.</title>
        <authorList>
            <person name="Hong K.W."/>
        </authorList>
    </citation>
    <scope>NUCLEOTIDE SEQUENCE [LARGE SCALE GENOMIC DNA]</scope>
    <source>
        <strain evidence="2">M19</strain>
    </source>
</reference>
<proteinExistence type="predicted"/>
<dbReference type="EMBL" id="LQQY01000034">
    <property type="protein sequence ID" value="KZE45546.1"/>
    <property type="molecule type" value="Genomic_DNA"/>
</dbReference>